<organism evidence="1 2">
    <name type="scientific">Lacticaseibacillus rhamnosus (strain ATCC 53103 / LMG 18243 / GG)</name>
    <name type="common">Lactobacillus rhamnosus</name>
    <dbReference type="NCBI Taxonomy" id="568703"/>
    <lineage>
        <taxon>Bacteria</taxon>
        <taxon>Bacillati</taxon>
        <taxon>Bacillota</taxon>
        <taxon>Bacilli</taxon>
        <taxon>Lactobacillales</taxon>
        <taxon>Lactobacillaceae</taxon>
        <taxon>Lacticaseibacillus</taxon>
    </lineage>
</organism>
<dbReference type="EMBL" id="AP011548">
    <property type="protein sequence ID" value="BAI42389.1"/>
    <property type="molecule type" value="Genomic_DNA"/>
</dbReference>
<dbReference type="AlphaFoldDB" id="A0A7S7FQ35"/>
<proteinExistence type="predicted"/>
<evidence type="ECO:0000313" key="2">
    <source>
        <dbReference type="Proteomes" id="UP000002067"/>
    </source>
</evidence>
<dbReference type="RefSeq" id="WP_005685984.1">
    <property type="nucleotide sequence ID" value="NC_013198.1"/>
</dbReference>
<accession>A0A7S7FQ35</accession>
<sequence>MTNTWTMAKVLTRQRFKTALNTFIVTIVAAIITAILVYFGGDSQLSAQFFFSMLSPYVLFGSIYLFIRLAIKQEHTWVNNYYRAVPTTNLKLYVANLFSTVANFAFYCIIEGLVLGGLELSGRGMHLPTASAWPDIIEGVIIIALTCLFIWAFVSLVHMLSVTIMAFLPETRIRIVQWGIYLVVIVIASYLFNQLQRLLFMPLHTYNFGAVIAVFLIIFTLISAINVYLLEKWVETK</sequence>
<dbReference type="KEGG" id="lrh:LGG_01939"/>
<protein>
    <submittedName>
        <fullName evidence="1">ABC transporter permease</fullName>
    </submittedName>
</protein>
<reference evidence="1 2" key="1">
    <citation type="journal article" date="2009" name="J. Bacteriol.">
        <title>Complete genome sequence of the probiotic Lactobacillus rhamnosus ATCC 53103.</title>
        <authorList>
            <person name="Morita H."/>
            <person name="Toh H."/>
            <person name="Oshima K."/>
            <person name="Murakami M."/>
            <person name="Taylor T.D."/>
            <person name="Igimi S."/>
            <person name="Hattori M."/>
        </authorList>
    </citation>
    <scope>NUCLEOTIDE SEQUENCE [LARGE SCALE GENOMIC DNA]</scope>
    <source>
        <strain evidence="2">ATCC 53103 / LMG 18243 / GG [Tokyo]</strain>
    </source>
</reference>
<evidence type="ECO:0000313" key="1">
    <source>
        <dbReference type="EMBL" id="BAI42389.1"/>
    </source>
</evidence>
<gene>
    <name evidence="1" type="ordered locus">LRHM_1862</name>
</gene>
<dbReference type="KEGG" id="lrg:LRHM_1862"/>
<name>A0A7S7FQ35_LACRG</name>
<dbReference type="Proteomes" id="UP000002067">
    <property type="component" value="Chromosome"/>
</dbReference>